<accession>A0AAE1D6N9</accession>
<evidence type="ECO:0000256" key="1">
    <source>
        <dbReference type="SAM" id="MobiDB-lite"/>
    </source>
</evidence>
<dbReference type="AlphaFoldDB" id="A0AAE1D6N9"/>
<gene>
    <name evidence="2" type="ORF">RRG08_023522</name>
</gene>
<feature type="compositionally biased region" description="Polar residues" evidence="1">
    <location>
        <begin position="16"/>
        <end position="25"/>
    </location>
</feature>
<sequence length="84" mass="9628">MVKNAVPIQQHRTNHSQRCGSTARTRTLRPSGLTAASFLLDCATFDMLLPVSWKQTKKPPRLAHPMCRWRLEALQPDVFRICKL</sequence>
<proteinExistence type="predicted"/>
<keyword evidence="3" id="KW-1185">Reference proteome</keyword>
<dbReference type="EMBL" id="JAWDGP010005130">
    <property type="protein sequence ID" value="KAK3759404.1"/>
    <property type="molecule type" value="Genomic_DNA"/>
</dbReference>
<comment type="caution">
    <text evidence="2">The sequence shown here is derived from an EMBL/GenBank/DDBJ whole genome shotgun (WGS) entry which is preliminary data.</text>
</comment>
<reference evidence="2" key="1">
    <citation type="journal article" date="2023" name="G3 (Bethesda)">
        <title>A reference genome for the long-term kleptoplast-retaining sea slug Elysia crispata morphotype clarki.</title>
        <authorList>
            <person name="Eastman K.E."/>
            <person name="Pendleton A.L."/>
            <person name="Shaikh M.A."/>
            <person name="Suttiyut T."/>
            <person name="Ogas R."/>
            <person name="Tomko P."/>
            <person name="Gavelis G."/>
            <person name="Widhalm J.R."/>
            <person name="Wisecaver J.H."/>
        </authorList>
    </citation>
    <scope>NUCLEOTIDE SEQUENCE</scope>
    <source>
        <strain evidence="2">ECLA1</strain>
    </source>
</reference>
<organism evidence="2 3">
    <name type="scientific">Elysia crispata</name>
    <name type="common">lettuce slug</name>
    <dbReference type="NCBI Taxonomy" id="231223"/>
    <lineage>
        <taxon>Eukaryota</taxon>
        <taxon>Metazoa</taxon>
        <taxon>Spiralia</taxon>
        <taxon>Lophotrochozoa</taxon>
        <taxon>Mollusca</taxon>
        <taxon>Gastropoda</taxon>
        <taxon>Heterobranchia</taxon>
        <taxon>Euthyneura</taxon>
        <taxon>Panpulmonata</taxon>
        <taxon>Sacoglossa</taxon>
        <taxon>Placobranchoidea</taxon>
        <taxon>Plakobranchidae</taxon>
        <taxon>Elysia</taxon>
    </lineage>
</organism>
<feature type="region of interest" description="Disordered" evidence="1">
    <location>
        <begin position="1"/>
        <end position="25"/>
    </location>
</feature>
<dbReference type="Proteomes" id="UP001283361">
    <property type="component" value="Unassembled WGS sequence"/>
</dbReference>
<evidence type="ECO:0000313" key="2">
    <source>
        <dbReference type="EMBL" id="KAK3759404.1"/>
    </source>
</evidence>
<name>A0AAE1D6N9_9GAST</name>
<protein>
    <submittedName>
        <fullName evidence="2">Uncharacterized protein</fullName>
    </submittedName>
</protein>
<evidence type="ECO:0000313" key="3">
    <source>
        <dbReference type="Proteomes" id="UP001283361"/>
    </source>
</evidence>